<dbReference type="InterPro" id="IPR011856">
    <property type="entry name" value="tRNA_endonuc-like_dom_sf"/>
</dbReference>
<dbReference type="Gene3D" id="3.40.1350.10">
    <property type="match status" value="1"/>
</dbReference>
<dbReference type="PROSITE" id="PS51161">
    <property type="entry name" value="ATP_CONE"/>
    <property type="match status" value="1"/>
</dbReference>
<sequence>MKVTKFSGELVLFDKEKLQHSLRKSGADEKAVFQVMHEIDRQLYEGIPTKKIYKLAFQLLKKFSNAHAARYNLRSAVQALGPAGFYFEKFIAKLFELDGNQTITNLILEGKCVSHEVDVLLKKENVVSMIECKFHGNQDAKSDVKVPLYILSRFNDLKGKEFTVFNANYQISQCWIVTNNRFTDDAIKFATCSNMSLLSWDYPKGNNLRNKIDVAQIYPVTCLTTLTQLEKDKLLMQELITVKDLIKKSEWLSKIGLSKNRIKNCLNEANQLCNVIH</sequence>
<dbReference type="Pfam" id="PF04471">
    <property type="entry name" value="Mrr_cat"/>
    <property type="match status" value="1"/>
</dbReference>
<dbReference type="OrthoDB" id="320396at2"/>
<accession>A0A4V1N4B2</accession>
<proteinExistence type="predicted"/>
<dbReference type="RefSeq" id="WP_129464722.1">
    <property type="nucleotide sequence ID" value="NZ_JACSXZ010000001.1"/>
</dbReference>
<gene>
    <name evidence="4" type="ORF">EQG68_09865</name>
</gene>
<dbReference type="GO" id="GO:0005524">
    <property type="term" value="F:ATP binding"/>
    <property type="evidence" value="ECO:0007669"/>
    <property type="project" value="UniProtKB-UniRule"/>
</dbReference>
<dbReference type="InterPro" id="IPR011335">
    <property type="entry name" value="Restrct_endonuc-II-like"/>
</dbReference>
<reference evidence="5" key="1">
    <citation type="submission" date="2019-01" db="EMBL/GenBank/DDBJ databases">
        <title>Cytophagaceae bacterium strain CAR-16.</title>
        <authorList>
            <person name="Chen W.-M."/>
        </authorList>
    </citation>
    <scope>NUCLEOTIDE SEQUENCE [LARGE SCALE GENOMIC DNA]</scope>
    <source>
        <strain evidence="5">ICH-30</strain>
    </source>
</reference>
<name>A0A4V1N4B2_9FLAO</name>
<dbReference type="AlphaFoldDB" id="A0A4V1N4B2"/>
<evidence type="ECO:0000313" key="5">
    <source>
        <dbReference type="Proteomes" id="UP000289734"/>
    </source>
</evidence>
<evidence type="ECO:0000313" key="4">
    <source>
        <dbReference type="EMBL" id="RXR31556.1"/>
    </source>
</evidence>
<dbReference type="Pfam" id="PF22357">
    <property type="entry name" value="AF1548-like_C"/>
    <property type="match status" value="1"/>
</dbReference>
<comment type="caution">
    <text evidence="4">The sequence shown here is derived from an EMBL/GenBank/DDBJ whole genome shotgun (WGS) entry which is preliminary data.</text>
</comment>
<evidence type="ECO:0000256" key="2">
    <source>
        <dbReference type="ARBA" id="ARBA00022840"/>
    </source>
</evidence>
<dbReference type="GO" id="GO:0003677">
    <property type="term" value="F:DNA binding"/>
    <property type="evidence" value="ECO:0007669"/>
    <property type="project" value="InterPro"/>
</dbReference>
<organism evidence="4 5">
    <name type="scientific">Flavobacterium piscinae</name>
    <dbReference type="NCBI Taxonomy" id="2506424"/>
    <lineage>
        <taxon>Bacteria</taxon>
        <taxon>Pseudomonadati</taxon>
        <taxon>Bacteroidota</taxon>
        <taxon>Flavobacteriia</taxon>
        <taxon>Flavobacteriales</taxon>
        <taxon>Flavobacteriaceae</taxon>
        <taxon>Flavobacterium</taxon>
    </lineage>
</organism>
<keyword evidence="5" id="KW-1185">Reference proteome</keyword>
<keyword evidence="2 3" id="KW-0067">ATP-binding</keyword>
<dbReference type="GO" id="GO:0004519">
    <property type="term" value="F:endonuclease activity"/>
    <property type="evidence" value="ECO:0007669"/>
    <property type="project" value="InterPro"/>
</dbReference>
<evidence type="ECO:0000256" key="3">
    <source>
        <dbReference type="PROSITE-ProRule" id="PRU00492"/>
    </source>
</evidence>
<dbReference type="InterPro" id="IPR005144">
    <property type="entry name" value="ATP-cone_dom"/>
</dbReference>
<evidence type="ECO:0000256" key="1">
    <source>
        <dbReference type="ARBA" id="ARBA00022741"/>
    </source>
</evidence>
<dbReference type="EMBL" id="SBKQ01000009">
    <property type="protein sequence ID" value="RXR31556.1"/>
    <property type="molecule type" value="Genomic_DNA"/>
</dbReference>
<dbReference type="SUPFAM" id="SSF52980">
    <property type="entry name" value="Restriction endonuclease-like"/>
    <property type="match status" value="1"/>
</dbReference>
<protein>
    <submittedName>
        <fullName evidence="4">Uncharacterized protein</fullName>
    </submittedName>
</protein>
<dbReference type="Proteomes" id="UP000289734">
    <property type="component" value="Unassembled WGS sequence"/>
</dbReference>
<keyword evidence="1 3" id="KW-0547">Nucleotide-binding</keyword>
<dbReference type="InterPro" id="IPR007560">
    <property type="entry name" value="Restrct_endonuc_IV_Mrr"/>
</dbReference>
<dbReference type="InterPro" id="IPR054374">
    <property type="entry name" value="AF1548-like_C"/>
</dbReference>
<dbReference type="GO" id="GO:0009307">
    <property type="term" value="P:DNA restriction-modification system"/>
    <property type="evidence" value="ECO:0007669"/>
    <property type="project" value="InterPro"/>
</dbReference>